<keyword evidence="3" id="KW-1003">Cell membrane</keyword>
<comment type="caution">
    <text evidence="8">Lacks conserved residue(s) required for the propagation of feature annotation.</text>
</comment>
<dbReference type="InterPro" id="IPR036259">
    <property type="entry name" value="MFS_trans_sf"/>
</dbReference>
<dbReference type="InterPro" id="IPR004156">
    <property type="entry name" value="OATP"/>
</dbReference>
<evidence type="ECO:0000256" key="1">
    <source>
        <dbReference type="ARBA" id="ARBA00004651"/>
    </source>
</evidence>
<keyword evidence="5 8" id="KW-1133">Transmembrane helix</keyword>
<evidence type="ECO:0000256" key="3">
    <source>
        <dbReference type="ARBA" id="ARBA00022475"/>
    </source>
</evidence>
<feature type="transmembrane region" description="Helical" evidence="8">
    <location>
        <begin position="382"/>
        <end position="405"/>
    </location>
</feature>
<evidence type="ECO:0000256" key="2">
    <source>
        <dbReference type="ARBA" id="ARBA00009657"/>
    </source>
</evidence>
<feature type="domain" description="Kazal-like" evidence="10">
    <location>
        <begin position="452"/>
        <end position="509"/>
    </location>
</feature>
<feature type="transmembrane region" description="Helical" evidence="8">
    <location>
        <begin position="196"/>
        <end position="220"/>
    </location>
</feature>
<dbReference type="InterPro" id="IPR002350">
    <property type="entry name" value="Kazal_dom"/>
</dbReference>
<evidence type="ECO:0000256" key="4">
    <source>
        <dbReference type="ARBA" id="ARBA00022692"/>
    </source>
</evidence>
<keyword evidence="6 8" id="KW-0472">Membrane</keyword>
<dbReference type="EMBL" id="GACK01000807">
    <property type="protein sequence ID" value="JAA64227.1"/>
    <property type="molecule type" value="mRNA"/>
</dbReference>
<evidence type="ECO:0000259" key="10">
    <source>
        <dbReference type="PROSITE" id="PS51465"/>
    </source>
</evidence>
<dbReference type="PANTHER" id="PTHR11388">
    <property type="entry name" value="ORGANIC ANION TRANSPORTER"/>
    <property type="match status" value="1"/>
</dbReference>
<dbReference type="GO" id="GO:0016323">
    <property type="term" value="C:basolateral plasma membrane"/>
    <property type="evidence" value="ECO:0007669"/>
    <property type="project" value="TreeGrafter"/>
</dbReference>
<evidence type="ECO:0000256" key="7">
    <source>
        <dbReference type="ARBA" id="ARBA00023157"/>
    </source>
</evidence>
<dbReference type="CDD" id="cd17336">
    <property type="entry name" value="MFS_SLCO_OATP"/>
    <property type="match status" value="1"/>
</dbReference>
<feature type="transmembrane region" description="Helical" evidence="8">
    <location>
        <begin position="130"/>
        <end position="153"/>
    </location>
</feature>
<feature type="region of interest" description="Disordered" evidence="9">
    <location>
        <begin position="673"/>
        <end position="709"/>
    </location>
</feature>
<feature type="transmembrane region" description="Helical" evidence="8">
    <location>
        <begin position="241"/>
        <end position="262"/>
    </location>
</feature>
<dbReference type="SUPFAM" id="SSF103473">
    <property type="entry name" value="MFS general substrate transporter"/>
    <property type="match status" value="1"/>
</dbReference>
<dbReference type="NCBIfam" id="TIGR00805">
    <property type="entry name" value="oat"/>
    <property type="match status" value="1"/>
</dbReference>
<evidence type="ECO:0000256" key="9">
    <source>
        <dbReference type="SAM" id="MobiDB-lite"/>
    </source>
</evidence>
<proteinExistence type="evidence at transcript level"/>
<sequence>VSSPVIARVFADSAPRARASSRTIMCAERESDVRADDADKDYSRLCGVGRCRPRALQVFARPQLFTLLYSAVSILQNAHFYYFFAIMSTLQRRYGLSSWSITVILFADSASPFFVSFLVGHYSRTVSKPLLIFCAIVSLVISCVMSALPFFLYGPGLALGVVDPAASGDTLDTCQTAHTMQPLQPSCGGRGMPESYVVTAVLFAANTFYGSAYSVLFISGSTYVDDSVKKKNSPLHFATVAILRLAGPTIGYSLGSLCLRYYEDPRLDPSLERTDPRWVGAWWMGYMVLGACLAATAFPALLFPRNLSPPSTRCAAREAPAQNANGMSSFWRSLRTLFGNPAYVFRLVYWLLASNATLGHAMMSSKYVEVQFRTSASQASFLIGPVLMVTNVLGLGMGGLALHAFRPRPRLVTLYTTFCDVAKLGCLVACAFIGCQAIRLAGTITTVSGHGSSIQVGCSDACNCTTRHFQPVCDPVNDTVFFTPCHAGCTKISTTESGTVSLENCSCFPRLHAQDDHQAADSKAPYLGLCTSDACSHVMTFIALSSLVGFIVRTTTVGHTIVGLRIVPREEKAMALGVQEGLSSIFTYIPYPMLYGAIFDSACLVWEDKCGKPGVCWLYDTDRLRYAYHGLSVAILLAAIIFELGLVYHSGRLSDFYSDAATLSSSGNKIPVDIADGPEGSPLVDEKNTKGRTKCEGAEGGSAGSEDEDLLSVEDRHTSCGCCKQESKDQASTC</sequence>
<dbReference type="AlphaFoldDB" id="L7MK75"/>
<feature type="transmembrane region" description="Helical" evidence="8">
    <location>
        <begin position="64"/>
        <end position="84"/>
    </location>
</feature>
<feature type="transmembrane region" description="Helical" evidence="8">
    <location>
        <begin position="96"/>
        <end position="118"/>
    </location>
</feature>
<comment type="subcellular location">
    <subcellularLocation>
        <location evidence="1 8">Cell membrane</location>
        <topology evidence="1 8">Multi-pass membrane protein</topology>
    </subcellularLocation>
</comment>
<feature type="non-terminal residue" evidence="11">
    <location>
        <position position="1"/>
    </location>
</feature>
<evidence type="ECO:0000256" key="6">
    <source>
        <dbReference type="ARBA" id="ARBA00023136"/>
    </source>
</evidence>
<name>L7MK75_RHIPC</name>
<feature type="transmembrane region" description="Helical" evidence="8">
    <location>
        <begin position="343"/>
        <end position="362"/>
    </location>
</feature>
<keyword evidence="7" id="KW-1015">Disulfide bond</keyword>
<dbReference type="Pfam" id="PF03137">
    <property type="entry name" value="OATP"/>
    <property type="match status" value="1"/>
</dbReference>
<dbReference type="GO" id="GO:0015347">
    <property type="term" value="F:sodium-independent organic anion transmembrane transporter activity"/>
    <property type="evidence" value="ECO:0007669"/>
    <property type="project" value="TreeGrafter"/>
</dbReference>
<keyword evidence="8" id="KW-0813">Transport</keyword>
<comment type="similarity">
    <text evidence="2 8">Belongs to the organo anion transporter (TC 2.A.60) family.</text>
</comment>
<evidence type="ECO:0000313" key="11">
    <source>
        <dbReference type="EMBL" id="JAA64227.1"/>
    </source>
</evidence>
<reference evidence="11" key="1">
    <citation type="submission" date="2012-11" db="EMBL/GenBank/DDBJ databases">
        <authorList>
            <person name="Lucero-Rivera Y.E."/>
            <person name="Tovar-Ramirez D."/>
        </authorList>
    </citation>
    <scope>NUCLEOTIDE SEQUENCE</scope>
    <source>
        <tissue evidence="11">Salivary gland</tissue>
    </source>
</reference>
<accession>L7MK75</accession>
<organism evidence="11">
    <name type="scientific">Rhipicephalus pulchellus</name>
    <name type="common">Yellow backed tick</name>
    <name type="synonym">Dermacentor pulchellus</name>
    <dbReference type="NCBI Taxonomy" id="72859"/>
    <lineage>
        <taxon>Eukaryota</taxon>
        <taxon>Metazoa</taxon>
        <taxon>Ecdysozoa</taxon>
        <taxon>Arthropoda</taxon>
        <taxon>Chelicerata</taxon>
        <taxon>Arachnida</taxon>
        <taxon>Acari</taxon>
        <taxon>Parasitiformes</taxon>
        <taxon>Ixodida</taxon>
        <taxon>Ixodoidea</taxon>
        <taxon>Ixodidae</taxon>
        <taxon>Rhipicephalinae</taxon>
        <taxon>Rhipicephalus</taxon>
        <taxon>Rhipicephalus</taxon>
    </lineage>
</organism>
<dbReference type="GO" id="GO:0043252">
    <property type="term" value="P:sodium-independent organic anion transport"/>
    <property type="evidence" value="ECO:0007669"/>
    <property type="project" value="TreeGrafter"/>
</dbReference>
<keyword evidence="4 8" id="KW-0812">Transmembrane</keyword>
<evidence type="ECO:0000256" key="8">
    <source>
        <dbReference type="RuleBase" id="RU362056"/>
    </source>
</evidence>
<dbReference type="PANTHER" id="PTHR11388:SF76">
    <property type="entry name" value="SOLUTE CARRIER ORGANIC ANION TRANSPORTER FAMILY MEMBER"/>
    <property type="match status" value="1"/>
</dbReference>
<evidence type="ECO:0000256" key="5">
    <source>
        <dbReference type="ARBA" id="ARBA00022989"/>
    </source>
</evidence>
<reference evidence="11" key="2">
    <citation type="journal article" date="2015" name="J. Proteomics">
        <title>Sexual differences in the sialomes of the zebra tick, Rhipicephalus pulchellus.</title>
        <authorList>
            <person name="Tan A.W."/>
            <person name="Francischetti I.M."/>
            <person name="Slovak M."/>
            <person name="Kini R.M."/>
            <person name="Ribeiro J.M."/>
        </authorList>
    </citation>
    <scope>NUCLEOTIDE SEQUENCE</scope>
    <source>
        <tissue evidence="11">Salivary gland</tissue>
    </source>
</reference>
<feature type="compositionally biased region" description="Basic and acidic residues" evidence="9">
    <location>
        <begin position="684"/>
        <end position="697"/>
    </location>
</feature>
<keyword evidence="8" id="KW-0406">Ion transport</keyword>
<dbReference type="GO" id="GO:0006811">
    <property type="term" value="P:monoatomic ion transport"/>
    <property type="evidence" value="ECO:0007669"/>
    <property type="project" value="UniProtKB-KW"/>
</dbReference>
<dbReference type="Gene3D" id="1.20.1250.20">
    <property type="entry name" value="MFS general substrate transporter like domains"/>
    <property type="match status" value="1"/>
</dbReference>
<feature type="transmembrane region" description="Helical" evidence="8">
    <location>
        <begin position="282"/>
        <end position="303"/>
    </location>
</feature>
<feature type="transmembrane region" description="Helical" evidence="8">
    <location>
        <begin position="626"/>
        <end position="648"/>
    </location>
</feature>
<protein>
    <recommendedName>
        <fullName evidence="8">Solute carrier organic anion transporter family member</fullName>
    </recommendedName>
</protein>
<dbReference type="PROSITE" id="PS51465">
    <property type="entry name" value="KAZAL_2"/>
    <property type="match status" value="1"/>
</dbReference>